<dbReference type="GO" id="GO:0051726">
    <property type="term" value="P:regulation of cell cycle"/>
    <property type="evidence" value="ECO:0007669"/>
    <property type="project" value="TreeGrafter"/>
</dbReference>
<dbReference type="STRING" id="1081102.A0A167QWP0"/>
<keyword evidence="4" id="KW-1185">Reference proteome</keyword>
<feature type="region of interest" description="Disordered" evidence="2">
    <location>
        <begin position="581"/>
        <end position="623"/>
    </location>
</feature>
<feature type="compositionally biased region" description="Low complexity" evidence="2">
    <location>
        <begin position="973"/>
        <end position="991"/>
    </location>
</feature>
<dbReference type="GO" id="GO:0033596">
    <property type="term" value="C:TSC1-TSC2 complex"/>
    <property type="evidence" value="ECO:0007669"/>
    <property type="project" value="TreeGrafter"/>
</dbReference>
<dbReference type="Pfam" id="PF04388">
    <property type="entry name" value="Hamartin"/>
    <property type="match status" value="1"/>
</dbReference>
<feature type="compositionally biased region" description="Low complexity" evidence="2">
    <location>
        <begin position="582"/>
        <end position="613"/>
    </location>
</feature>
<feature type="compositionally biased region" description="Gly residues" evidence="2">
    <location>
        <begin position="1092"/>
        <end position="1103"/>
    </location>
</feature>
<feature type="compositionally biased region" description="Basic and acidic residues" evidence="2">
    <location>
        <begin position="614"/>
        <end position="623"/>
    </location>
</feature>
<feature type="compositionally biased region" description="Basic and acidic residues" evidence="2">
    <location>
        <begin position="1071"/>
        <end position="1091"/>
    </location>
</feature>
<dbReference type="EMBL" id="AZHD01000013">
    <property type="protein sequence ID" value="OAA58038.1"/>
    <property type="molecule type" value="Genomic_DNA"/>
</dbReference>
<dbReference type="InterPro" id="IPR016024">
    <property type="entry name" value="ARM-type_fold"/>
</dbReference>
<accession>A0A167QWP0</accession>
<organism evidence="3 4">
    <name type="scientific">Niveomyces insectorum RCEF 264</name>
    <dbReference type="NCBI Taxonomy" id="1081102"/>
    <lineage>
        <taxon>Eukaryota</taxon>
        <taxon>Fungi</taxon>
        <taxon>Dikarya</taxon>
        <taxon>Ascomycota</taxon>
        <taxon>Pezizomycotina</taxon>
        <taxon>Sordariomycetes</taxon>
        <taxon>Hypocreomycetidae</taxon>
        <taxon>Hypocreales</taxon>
        <taxon>Cordycipitaceae</taxon>
        <taxon>Niveomyces</taxon>
    </lineage>
</organism>
<comment type="caution">
    <text evidence="3">The sequence shown here is derived from an EMBL/GenBank/DDBJ whole genome shotgun (WGS) entry which is preliminary data.</text>
</comment>
<dbReference type="SUPFAM" id="SSF48371">
    <property type="entry name" value="ARM repeat"/>
    <property type="match status" value="1"/>
</dbReference>
<dbReference type="InterPro" id="IPR007483">
    <property type="entry name" value="Hamartin"/>
</dbReference>
<reference evidence="3 4" key="1">
    <citation type="journal article" date="2016" name="Genome Biol. Evol.">
        <title>Divergent and convergent evolution of fungal pathogenicity.</title>
        <authorList>
            <person name="Shang Y."/>
            <person name="Xiao G."/>
            <person name="Zheng P."/>
            <person name="Cen K."/>
            <person name="Zhan S."/>
            <person name="Wang C."/>
        </authorList>
    </citation>
    <scope>NUCLEOTIDE SEQUENCE [LARGE SCALE GENOMIC DNA]</scope>
    <source>
        <strain evidence="3 4">RCEF 264</strain>
    </source>
</reference>
<dbReference type="Proteomes" id="UP000076874">
    <property type="component" value="Unassembled WGS sequence"/>
</dbReference>
<dbReference type="OrthoDB" id="6022054at2759"/>
<dbReference type="PANTHER" id="PTHR15154:SF2">
    <property type="entry name" value="HAMARTIN"/>
    <property type="match status" value="1"/>
</dbReference>
<feature type="compositionally biased region" description="Low complexity" evidence="2">
    <location>
        <begin position="472"/>
        <end position="484"/>
    </location>
</feature>
<feature type="compositionally biased region" description="Polar residues" evidence="2">
    <location>
        <begin position="1003"/>
        <end position="1017"/>
    </location>
</feature>
<dbReference type="GO" id="GO:0032007">
    <property type="term" value="P:negative regulation of TOR signaling"/>
    <property type="evidence" value="ECO:0007669"/>
    <property type="project" value="TreeGrafter"/>
</dbReference>
<dbReference type="AlphaFoldDB" id="A0A167QWP0"/>
<feature type="compositionally biased region" description="Polar residues" evidence="2">
    <location>
        <begin position="521"/>
        <end position="536"/>
    </location>
</feature>
<name>A0A167QWP0_9HYPO</name>
<gene>
    <name evidence="3" type="ORF">SPI_06923</name>
</gene>
<feature type="region of interest" description="Disordered" evidence="2">
    <location>
        <begin position="696"/>
        <end position="720"/>
    </location>
</feature>
<feature type="region of interest" description="Disordered" evidence="2">
    <location>
        <begin position="954"/>
        <end position="1103"/>
    </location>
</feature>
<dbReference type="PANTHER" id="PTHR15154">
    <property type="entry name" value="HAMARTIN"/>
    <property type="match status" value="1"/>
</dbReference>
<proteinExistence type="predicted"/>
<protein>
    <submittedName>
        <fullName evidence="3">Hamartin</fullName>
    </submittedName>
</protein>
<evidence type="ECO:0000313" key="4">
    <source>
        <dbReference type="Proteomes" id="UP000076874"/>
    </source>
</evidence>
<feature type="compositionally biased region" description="Polar residues" evidence="2">
    <location>
        <begin position="1031"/>
        <end position="1043"/>
    </location>
</feature>
<sequence length="1103" mass="121928">MPRLFTHIFANQGRFSSTRDLTKAVQAFATSPTLPLPDALSGAIQAYLDKHAEYDASASDRLQEDLLSIFDKTAPTRQPLFYASFLAVVRRLRPAIRSTDHLLQWWDRLIDPILNHLSEVRKLASDILADIEDFLLFDDSNDPDEKSAGDDHGGRDAKSSALNPIALRLLQKWMDVCHVVLVEGPRTSWGKEKPAETLLMLFGKKKPKEFFDALNDFFVRKSYRTRSISLVSEFVRSQPPHLHLITKSPLFDSLLRCLLQDTSTIVVSLALTSLTMLLPNMPGSIVPALPALFNIYARLLFWDRELAGLDNDAGGVRHAVSPDEEQEAADSPWEKCTFSPESDGTEIPHVLEYFNILYGLYPLNFMDYIRKPQRYLRHANATDTDEVEVQPSEIRDRSEKYRQLHLLHPNFYSLTIESEKTDFGRWMRSVTADIVSDCVALYMPLDRGPVLHADMEAGSAPAADSRLRDSGVRSSTSTGVTSSSINSRDPSAIIRRSSQSSMPFQVPGRDSSGGGGGGVNANDSSTLPPLMSQSASQTDLQIMINSNKAIKSGFYPSMENDSVPSLSLSHPESVPERLSTCSRVSLRPPSAVVSSSPQPASRAVGENNNNNNNHDNHDNHDNMQDLERVGEDTLTEMRRQILLLKNDLSFERYMTQQHLAHIGALRRSTVRHAVTEAETQKLFLSNRTLKNRLEEARKAESQVKKEAEMSRSRARNRDEALTSKLKKLRDEQKAWTAEEETLRANLRIAQVDNARLHALVCQAEVRELKTKQDMQMLESAAAEMDKLKEDVKALSDAKNASHRLQAQLEQTRDEAAKSESMLELLRMKLKAREAELLQTREYYEKQVNALNAELTEVLVRGGPLATHDANTGGTNPRALVESALAASRAKYLELQKNHTRLMRKYKVLESQGLERATAADYDEPLAYATSGPRGVDTSVSVASSDLEAEAARAFGTQQPFGSRKNSHQTADDGTSSIGAGSVGSSSGLAGAARHRQRMASDASGPSETTTSTPQTYRGANAVAAPTPTSPPNTVTRRPSTPSGPASRPEAVAGTSPQAERYYGRGGVQNSLRKERKDKRGDESADKKDKRAGGSGIRGIRGFI</sequence>
<evidence type="ECO:0000313" key="3">
    <source>
        <dbReference type="EMBL" id="OAA58038.1"/>
    </source>
</evidence>
<feature type="coiled-coil region" evidence="1">
    <location>
        <begin position="777"/>
        <end position="853"/>
    </location>
</feature>
<evidence type="ECO:0000256" key="1">
    <source>
        <dbReference type="SAM" id="Coils"/>
    </source>
</evidence>
<evidence type="ECO:0000256" key="2">
    <source>
        <dbReference type="SAM" id="MobiDB-lite"/>
    </source>
</evidence>
<feature type="region of interest" description="Disordered" evidence="2">
    <location>
        <begin position="460"/>
        <end position="536"/>
    </location>
</feature>
<keyword evidence="1" id="KW-0175">Coiled coil</keyword>